<keyword evidence="3" id="KW-1185">Reference proteome</keyword>
<dbReference type="SUPFAM" id="SSF52540">
    <property type="entry name" value="P-loop containing nucleoside triphosphate hydrolases"/>
    <property type="match status" value="1"/>
</dbReference>
<evidence type="ECO:0000256" key="1">
    <source>
        <dbReference type="SAM" id="Phobius"/>
    </source>
</evidence>
<proteinExistence type="predicted"/>
<evidence type="ECO:0000313" key="2">
    <source>
        <dbReference type="EMBL" id="KAJ5704009.1"/>
    </source>
</evidence>
<dbReference type="InterPro" id="IPR040632">
    <property type="entry name" value="Sulfotransfer_4"/>
</dbReference>
<protein>
    <submittedName>
        <fullName evidence="2">NAD dependent epimerase/dehydratase</fullName>
    </submittedName>
</protein>
<name>A0AAD6HBP6_9EURO</name>
<feature type="transmembrane region" description="Helical" evidence="1">
    <location>
        <begin position="239"/>
        <end position="257"/>
    </location>
</feature>
<keyword evidence="1" id="KW-1133">Transmembrane helix</keyword>
<dbReference type="PANTHER" id="PTHR36978:SF3">
    <property type="entry name" value="P-LOOP CONTAINING NUCLEOSIDE TRIPHOSPHATE HYDROLASE PROTEIN"/>
    <property type="match status" value="1"/>
</dbReference>
<dbReference type="Pfam" id="PF17784">
    <property type="entry name" value="Sulfotransfer_4"/>
    <property type="match status" value="1"/>
</dbReference>
<dbReference type="InterPro" id="IPR027417">
    <property type="entry name" value="P-loop_NTPase"/>
</dbReference>
<dbReference type="Gene3D" id="3.40.50.300">
    <property type="entry name" value="P-loop containing nucleotide triphosphate hydrolases"/>
    <property type="match status" value="1"/>
</dbReference>
<dbReference type="AlphaFoldDB" id="A0AAD6HBP6"/>
<sequence length="258" mass="29157">MGQKPSVPKPGTKIQVIGAGLPRTGTASFSAALETLLDGPIFHGGTQATLGPPEQIKTWMSALRHWAADTASDREPMLQLLERQLDGYAATTDSPGAQFVPELMELYPDAKVICTVRDPVSWERSMNQIMHHTFLWFLKGVLLPLPGMRHFVDYLGLLSVQWIRLYEEEIPTRQTYYRHIEWLKEVVPEDRLVFYDVKDGWEPLCAALGKEVPRDQPFPHINDGEAIDKIASLHIRRGLTRWAVILGGLAMGLMWVLY</sequence>
<dbReference type="EMBL" id="JAQJAN010000020">
    <property type="protein sequence ID" value="KAJ5704009.1"/>
    <property type="molecule type" value="Genomic_DNA"/>
</dbReference>
<reference evidence="2" key="1">
    <citation type="journal article" date="2023" name="IMA Fungus">
        <title>Comparative genomic study of the Penicillium genus elucidates a diverse pangenome and 15 lateral gene transfer events.</title>
        <authorList>
            <person name="Petersen C."/>
            <person name="Sorensen T."/>
            <person name="Nielsen M.R."/>
            <person name="Sondergaard T.E."/>
            <person name="Sorensen J.L."/>
            <person name="Fitzpatrick D.A."/>
            <person name="Frisvad J.C."/>
            <person name="Nielsen K.L."/>
        </authorList>
    </citation>
    <scope>NUCLEOTIDE SEQUENCE</scope>
    <source>
        <strain evidence="2">IBT 17514</strain>
    </source>
</reference>
<reference evidence="2" key="2">
    <citation type="submission" date="2023-01" db="EMBL/GenBank/DDBJ databases">
        <authorList>
            <person name="Petersen C."/>
        </authorList>
    </citation>
    <scope>NUCLEOTIDE SEQUENCE</scope>
    <source>
        <strain evidence="2">IBT 17514</strain>
    </source>
</reference>
<comment type="caution">
    <text evidence="2">The sequence shown here is derived from an EMBL/GenBank/DDBJ whole genome shotgun (WGS) entry which is preliminary data.</text>
</comment>
<dbReference type="Proteomes" id="UP001215712">
    <property type="component" value="Unassembled WGS sequence"/>
</dbReference>
<keyword evidence="1" id="KW-0812">Transmembrane</keyword>
<dbReference type="PANTHER" id="PTHR36978">
    <property type="entry name" value="P-LOOP CONTAINING NUCLEOTIDE TRIPHOSPHATE HYDROLASE"/>
    <property type="match status" value="1"/>
</dbReference>
<keyword evidence="1" id="KW-0472">Membrane</keyword>
<evidence type="ECO:0000313" key="3">
    <source>
        <dbReference type="Proteomes" id="UP001215712"/>
    </source>
</evidence>
<accession>A0AAD6HBP6</accession>
<organism evidence="2 3">
    <name type="scientific">Penicillium malachiteum</name>
    <dbReference type="NCBI Taxonomy" id="1324776"/>
    <lineage>
        <taxon>Eukaryota</taxon>
        <taxon>Fungi</taxon>
        <taxon>Dikarya</taxon>
        <taxon>Ascomycota</taxon>
        <taxon>Pezizomycotina</taxon>
        <taxon>Eurotiomycetes</taxon>
        <taxon>Eurotiomycetidae</taxon>
        <taxon>Eurotiales</taxon>
        <taxon>Aspergillaceae</taxon>
        <taxon>Penicillium</taxon>
    </lineage>
</organism>
<gene>
    <name evidence="2" type="ORF">N7493_011147</name>
</gene>